<dbReference type="InterPro" id="IPR000073">
    <property type="entry name" value="AB_hydrolase_1"/>
</dbReference>
<dbReference type="PANTHER" id="PTHR37946">
    <property type="entry name" value="SLL1969 PROTEIN"/>
    <property type="match status" value="1"/>
</dbReference>
<keyword evidence="2" id="KW-0808">Transferase</keyword>
<sequence>MAQEPANLRLDNNKALVVLVHGFNKDERDMEFLAQGLARQYSILCPTLPTRFGSLQQAVATLRQALDKQNWQQYPRVHFVAHSMGGLIVRQLLAEQPPDNLGHSVFIATPHDGSPLASLADKLPGYSRLFQPLQSLLPGQRWASWREDSQAHLGIIAGCGTQDPLGALIDGESDGRVPLASTRCDDASDWMVLPLCHKAIHWHQDTLAAVQGFLERGRFGAAD</sequence>
<evidence type="ECO:0000313" key="2">
    <source>
        <dbReference type="EMBL" id="SUI54643.1"/>
    </source>
</evidence>
<proteinExistence type="predicted"/>
<feature type="domain" description="AB hydrolase-1" evidence="1">
    <location>
        <begin position="17"/>
        <end position="147"/>
    </location>
</feature>
<dbReference type="SUPFAM" id="SSF53474">
    <property type="entry name" value="alpha/beta-Hydrolases"/>
    <property type="match status" value="1"/>
</dbReference>
<dbReference type="EMBL" id="UGYO01000001">
    <property type="protein sequence ID" value="SUI54643.1"/>
    <property type="molecule type" value="Genomic_DNA"/>
</dbReference>
<dbReference type="InterPro" id="IPR029058">
    <property type="entry name" value="AB_hydrolase_fold"/>
</dbReference>
<accession>A0A379Z3C7</accession>
<dbReference type="Pfam" id="PF12697">
    <property type="entry name" value="Abhydrolase_6"/>
    <property type="match status" value="1"/>
</dbReference>
<gene>
    <name evidence="2" type="ORF">NCTC10738_00921</name>
</gene>
<dbReference type="RefSeq" id="WP_115389268.1">
    <property type="nucleotide sequence ID" value="NZ_JADZHC010000019.1"/>
</dbReference>
<dbReference type="GO" id="GO:0016740">
    <property type="term" value="F:transferase activity"/>
    <property type="evidence" value="ECO:0007669"/>
    <property type="project" value="UniProtKB-KW"/>
</dbReference>
<keyword evidence="3" id="KW-1185">Reference proteome</keyword>
<organism evidence="2 3">
    <name type="scientific">Shewanella algae</name>
    <dbReference type="NCBI Taxonomy" id="38313"/>
    <lineage>
        <taxon>Bacteria</taxon>
        <taxon>Pseudomonadati</taxon>
        <taxon>Pseudomonadota</taxon>
        <taxon>Gammaproteobacteria</taxon>
        <taxon>Alteromonadales</taxon>
        <taxon>Shewanellaceae</taxon>
        <taxon>Shewanella</taxon>
    </lineage>
</organism>
<name>A0A379Z3C7_9GAMM</name>
<dbReference type="Gene3D" id="3.40.50.1820">
    <property type="entry name" value="alpha/beta hydrolase"/>
    <property type="match status" value="1"/>
</dbReference>
<dbReference type="Proteomes" id="UP000254069">
    <property type="component" value="Unassembled WGS sequence"/>
</dbReference>
<reference evidence="2 3" key="1">
    <citation type="submission" date="2018-06" db="EMBL/GenBank/DDBJ databases">
        <authorList>
            <consortium name="Pathogen Informatics"/>
            <person name="Doyle S."/>
        </authorList>
    </citation>
    <scope>NUCLEOTIDE SEQUENCE [LARGE SCALE GENOMIC DNA]</scope>
    <source>
        <strain evidence="2 3">NCTC10738</strain>
    </source>
</reference>
<protein>
    <submittedName>
        <fullName evidence="2">Acetoin dehydrogenase E2 subunit dihydrolipoyllysine-residue acetyltransferase</fullName>
    </submittedName>
</protein>
<evidence type="ECO:0000313" key="3">
    <source>
        <dbReference type="Proteomes" id="UP000254069"/>
    </source>
</evidence>
<dbReference type="AlphaFoldDB" id="A0A379Z3C7"/>
<evidence type="ECO:0000259" key="1">
    <source>
        <dbReference type="Pfam" id="PF12697"/>
    </source>
</evidence>
<dbReference type="PANTHER" id="PTHR37946:SF1">
    <property type="entry name" value="SLL1969 PROTEIN"/>
    <property type="match status" value="1"/>
</dbReference>